<dbReference type="InterPro" id="IPR036097">
    <property type="entry name" value="HisK_dim/P_sf"/>
</dbReference>
<sequence length="730" mass="83461">MEKINCEDEKIQFLGKVQDIGFVIFVSQSSIIEAVSDNIQKYLPKTSSKKLIGQALSDSFIGNIAEKEFISNSIKELGNCPDYKRYTKLIEVEDSSFYLSISNCLSTISLEFEYSTIQNYNKNNFINNKLLELQMVEGDIWNNLSEVLSENLEVDRVMVYQFNEDRSGVVIAETLKKPELNSYLGLNYPEFDIPKQAREFYRTKHCRFVVDTHDEGSIISSLEGKEINLQDVSIRRLSPIHLQYLKNAGFRSSISFSIMIKGELWGLVCCQNESPKHVDLSIRNFSLLATNFAANKFQQLEDNEIINYLKEVQELELQLKEKVLLKSNIFLELKDFSKTLIQMLEADGIAIGFKDSIFLDGLHPEKETLRSQIPKLSELSKNHIFTTHALSSQNNIYEAFGKSIAGLTFASIDNKKDFFIIWFRKEIPLNKDWAGKPEKFYEEDKVAGIFKPSPRTSFNLWCEQVNGTSRKWNSKHLHFITRIREILRDSMLNKAAEIDSLNTQLIEMNNALDTYAYTISHDLKNPLSAIKVSTEFLQYRQDVNPQLLKKMTSNILDSVHIIMNMLDKIHQFSKANSFNFEKEMVEPENFVPEIINMSKNRFGSNNVQVTVNNLLPVLGEKTLLYQLFLNIIGNAIKYSSKVESSFVTVDSFITDNGIIYTISDNGIGIEEEELKSIYEMFKRMSNSSGYEGSGIGMSIVKRIADKLGIDITIKSKLGKGTCVKLMFPPN</sequence>
<evidence type="ECO:0000256" key="7">
    <source>
        <dbReference type="ARBA" id="ARBA00022777"/>
    </source>
</evidence>
<dbReference type="GO" id="GO:0000156">
    <property type="term" value="F:phosphorelay response regulator activity"/>
    <property type="evidence" value="ECO:0007669"/>
    <property type="project" value="TreeGrafter"/>
</dbReference>
<dbReference type="SMART" id="SM00065">
    <property type="entry name" value="GAF"/>
    <property type="match status" value="1"/>
</dbReference>
<dbReference type="Pfam" id="PF00512">
    <property type="entry name" value="HisKA"/>
    <property type="match status" value="1"/>
</dbReference>
<evidence type="ECO:0000256" key="2">
    <source>
        <dbReference type="ARBA" id="ARBA00006402"/>
    </source>
</evidence>
<dbReference type="PROSITE" id="PS50109">
    <property type="entry name" value="HIS_KIN"/>
    <property type="match status" value="1"/>
</dbReference>
<dbReference type="PANTHER" id="PTHR42878">
    <property type="entry name" value="TWO-COMPONENT HISTIDINE KINASE"/>
    <property type="match status" value="1"/>
</dbReference>
<dbReference type="InterPro" id="IPR003661">
    <property type="entry name" value="HisK_dim/P_dom"/>
</dbReference>
<evidence type="ECO:0000256" key="9">
    <source>
        <dbReference type="ARBA" id="ARBA00023012"/>
    </source>
</evidence>
<dbReference type="SMART" id="SM00387">
    <property type="entry name" value="HATPase_c"/>
    <property type="match status" value="1"/>
</dbReference>
<dbReference type="InterPro" id="IPR016132">
    <property type="entry name" value="Phyto_chromo_attachment"/>
</dbReference>
<dbReference type="Gene3D" id="3.30.450.270">
    <property type="match status" value="1"/>
</dbReference>
<dbReference type="Proteomes" id="UP000614460">
    <property type="component" value="Unassembled WGS sequence"/>
</dbReference>
<evidence type="ECO:0000313" key="12">
    <source>
        <dbReference type="EMBL" id="GGE13230.1"/>
    </source>
</evidence>
<dbReference type="Pfam" id="PF02518">
    <property type="entry name" value="HATPase_c"/>
    <property type="match status" value="1"/>
</dbReference>
<dbReference type="SUPFAM" id="SSF55874">
    <property type="entry name" value="ATPase domain of HSP90 chaperone/DNA topoisomerase II/histidine kinase"/>
    <property type="match status" value="1"/>
</dbReference>
<feature type="domain" description="Phytochrome chromophore attachment site" evidence="10">
    <location>
        <begin position="139"/>
        <end position="291"/>
    </location>
</feature>
<dbReference type="InterPro" id="IPR004358">
    <property type="entry name" value="Sig_transdc_His_kin-like_C"/>
</dbReference>
<dbReference type="GO" id="GO:0000155">
    <property type="term" value="F:phosphorelay sensor kinase activity"/>
    <property type="evidence" value="ECO:0007669"/>
    <property type="project" value="InterPro"/>
</dbReference>
<dbReference type="InterPro" id="IPR003594">
    <property type="entry name" value="HATPase_dom"/>
</dbReference>
<dbReference type="Gene3D" id="3.30.565.10">
    <property type="entry name" value="Histidine kinase-like ATPase, C-terminal domain"/>
    <property type="match status" value="1"/>
</dbReference>
<dbReference type="SUPFAM" id="SSF47384">
    <property type="entry name" value="Homodimeric domain of signal transducing histidine kinase"/>
    <property type="match status" value="1"/>
</dbReference>
<dbReference type="SMART" id="SM00388">
    <property type="entry name" value="HisKA"/>
    <property type="match status" value="1"/>
</dbReference>
<keyword evidence="8" id="KW-0067">ATP-binding</keyword>
<dbReference type="PANTHER" id="PTHR42878:SF7">
    <property type="entry name" value="SENSOR HISTIDINE KINASE GLRK"/>
    <property type="match status" value="1"/>
</dbReference>
<accession>A0A8H9FZ21</accession>
<dbReference type="AlphaFoldDB" id="A0A8H9FZ21"/>
<evidence type="ECO:0000256" key="6">
    <source>
        <dbReference type="ARBA" id="ARBA00022741"/>
    </source>
</evidence>
<dbReference type="InterPro" id="IPR005467">
    <property type="entry name" value="His_kinase_dom"/>
</dbReference>
<dbReference type="InterPro" id="IPR043150">
    <property type="entry name" value="Phytochrome_PHY_sf"/>
</dbReference>
<gene>
    <name evidence="12" type="ORF">GCM10011516_08800</name>
</gene>
<dbReference type="EMBL" id="BMKM01000001">
    <property type="protein sequence ID" value="GGE13230.1"/>
    <property type="molecule type" value="Genomic_DNA"/>
</dbReference>
<keyword evidence="9" id="KW-0902">Two-component regulatory system</keyword>
<dbReference type="InterPro" id="IPR013515">
    <property type="entry name" value="Phytochrome_cen-reg"/>
</dbReference>
<keyword evidence="5" id="KW-0808">Transferase</keyword>
<dbReference type="Pfam" id="PF00360">
    <property type="entry name" value="PHY"/>
    <property type="match status" value="1"/>
</dbReference>
<dbReference type="GO" id="GO:0005524">
    <property type="term" value="F:ATP binding"/>
    <property type="evidence" value="ECO:0007669"/>
    <property type="project" value="UniProtKB-KW"/>
</dbReference>
<dbReference type="EC" id="2.7.13.3" evidence="3"/>
<dbReference type="GO" id="GO:0009584">
    <property type="term" value="P:detection of visible light"/>
    <property type="evidence" value="ECO:0007669"/>
    <property type="project" value="InterPro"/>
</dbReference>
<dbReference type="Gene3D" id="1.10.287.130">
    <property type="match status" value="1"/>
</dbReference>
<proteinExistence type="inferred from homology"/>
<dbReference type="InterPro" id="IPR029016">
    <property type="entry name" value="GAF-like_dom_sf"/>
</dbReference>
<dbReference type="PRINTS" id="PR00344">
    <property type="entry name" value="BCTRLSENSOR"/>
</dbReference>
<dbReference type="RefSeq" id="WP_182497677.1">
    <property type="nucleotide sequence ID" value="NZ_BMKM01000001.1"/>
</dbReference>
<dbReference type="InterPro" id="IPR036890">
    <property type="entry name" value="HATPase_C_sf"/>
</dbReference>
<comment type="catalytic activity">
    <reaction evidence="1">
        <text>ATP + protein L-histidine = ADP + protein N-phospho-L-histidine.</text>
        <dbReference type="EC" id="2.7.13.3"/>
    </reaction>
</comment>
<reference evidence="12" key="2">
    <citation type="submission" date="2020-09" db="EMBL/GenBank/DDBJ databases">
        <authorList>
            <person name="Sun Q."/>
            <person name="Zhou Y."/>
        </authorList>
    </citation>
    <scope>NUCLEOTIDE SEQUENCE</scope>
    <source>
        <strain evidence="12">CGMCC 1.15966</strain>
    </source>
</reference>
<dbReference type="InterPro" id="IPR050351">
    <property type="entry name" value="BphY/WalK/GraS-like"/>
</dbReference>
<feature type="domain" description="Histidine kinase" evidence="11">
    <location>
        <begin position="518"/>
        <end position="730"/>
    </location>
</feature>
<dbReference type="CDD" id="cd00082">
    <property type="entry name" value="HisKA"/>
    <property type="match status" value="1"/>
</dbReference>
<dbReference type="SUPFAM" id="SSF55781">
    <property type="entry name" value="GAF domain-like"/>
    <property type="match status" value="2"/>
</dbReference>
<comment type="caution">
    <text evidence="12">The sequence shown here is derived from an EMBL/GenBank/DDBJ whole genome shotgun (WGS) entry which is preliminary data.</text>
</comment>
<dbReference type="InterPro" id="IPR003018">
    <property type="entry name" value="GAF"/>
</dbReference>
<reference evidence="12" key="1">
    <citation type="journal article" date="2014" name="Int. J. Syst. Evol. Microbiol.">
        <title>Complete genome sequence of Corynebacterium casei LMG S-19264T (=DSM 44701T), isolated from a smear-ripened cheese.</title>
        <authorList>
            <consortium name="US DOE Joint Genome Institute (JGI-PGF)"/>
            <person name="Walter F."/>
            <person name="Albersmeier A."/>
            <person name="Kalinowski J."/>
            <person name="Ruckert C."/>
        </authorList>
    </citation>
    <scope>NUCLEOTIDE SEQUENCE</scope>
    <source>
        <strain evidence="12">CGMCC 1.15966</strain>
    </source>
</reference>
<protein>
    <recommendedName>
        <fullName evidence="3">histidine kinase</fullName>
        <ecNumber evidence="3">2.7.13.3</ecNumber>
    </recommendedName>
</protein>
<evidence type="ECO:0000256" key="3">
    <source>
        <dbReference type="ARBA" id="ARBA00012438"/>
    </source>
</evidence>
<keyword evidence="7 12" id="KW-0418">Kinase</keyword>
<evidence type="ECO:0000256" key="4">
    <source>
        <dbReference type="ARBA" id="ARBA00022553"/>
    </source>
</evidence>
<evidence type="ECO:0000256" key="1">
    <source>
        <dbReference type="ARBA" id="ARBA00000085"/>
    </source>
</evidence>
<dbReference type="Pfam" id="PF01590">
    <property type="entry name" value="GAF"/>
    <property type="match status" value="1"/>
</dbReference>
<keyword evidence="6" id="KW-0547">Nucleotide-binding</keyword>
<evidence type="ECO:0000259" key="11">
    <source>
        <dbReference type="PROSITE" id="PS50109"/>
    </source>
</evidence>
<keyword evidence="13" id="KW-1185">Reference proteome</keyword>
<dbReference type="GO" id="GO:0006355">
    <property type="term" value="P:regulation of DNA-templated transcription"/>
    <property type="evidence" value="ECO:0007669"/>
    <property type="project" value="InterPro"/>
</dbReference>
<evidence type="ECO:0000256" key="5">
    <source>
        <dbReference type="ARBA" id="ARBA00022679"/>
    </source>
</evidence>
<dbReference type="SUPFAM" id="SSF55785">
    <property type="entry name" value="PYP-like sensor domain (PAS domain)"/>
    <property type="match status" value="1"/>
</dbReference>
<keyword evidence="4" id="KW-0597">Phosphoprotein</keyword>
<dbReference type="GO" id="GO:0030295">
    <property type="term" value="F:protein kinase activator activity"/>
    <property type="evidence" value="ECO:0007669"/>
    <property type="project" value="TreeGrafter"/>
</dbReference>
<evidence type="ECO:0000313" key="13">
    <source>
        <dbReference type="Proteomes" id="UP000614460"/>
    </source>
</evidence>
<dbReference type="PROSITE" id="PS50046">
    <property type="entry name" value="PHYTOCHROME_2"/>
    <property type="match status" value="1"/>
</dbReference>
<dbReference type="Gene3D" id="3.30.450.20">
    <property type="entry name" value="PAS domain"/>
    <property type="match status" value="1"/>
</dbReference>
<evidence type="ECO:0000256" key="8">
    <source>
        <dbReference type="ARBA" id="ARBA00022840"/>
    </source>
</evidence>
<dbReference type="GO" id="GO:0007234">
    <property type="term" value="P:osmosensory signaling via phosphorelay pathway"/>
    <property type="evidence" value="ECO:0007669"/>
    <property type="project" value="TreeGrafter"/>
</dbReference>
<dbReference type="InterPro" id="IPR035965">
    <property type="entry name" value="PAS-like_dom_sf"/>
</dbReference>
<evidence type="ECO:0000259" key="10">
    <source>
        <dbReference type="PROSITE" id="PS50046"/>
    </source>
</evidence>
<organism evidence="12 13">
    <name type="scientific">Sphingobacterium cellulitidis</name>
    <dbReference type="NCBI Taxonomy" id="1768011"/>
    <lineage>
        <taxon>Bacteria</taxon>
        <taxon>Pseudomonadati</taxon>
        <taxon>Bacteroidota</taxon>
        <taxon>Sphingobacteriia</taxon>
        <taxon>Sphingobacteriales</taxon>
        <taxon>Sphingobacteriaceae</taxon>
        <taxon>Sphingobacterium</taxon>
    </lineage>
</organism>
<name>A0A8H9FZ21_9SPHI</name>
<comment type="similarity">
    <text evidence="2">In the N-terminal section; belongs to the phytochrome family.</text>
</comment>
<dbReference type="Gene3D" id="3.30.450.40">
    <property type="match status" value="1"/>
</dbReference>